<evidence type="ECO:0000313" key="2">
    <source>
        <dbReference type="Proteomes" id="UP000515297"/>
    </source>
</evidence>
<dbReference type="RefSeq" id="WP_185884114.1">
    <property type="nucleotide sequence ID" value="NZ_CP060052.1"/>
</dbReference>
<protein>
    <submittedName>
        <fullName evidence="1">Outer membrane beta-barrel protein</fullName>
    </submittedName>
</protein>
<reference evidence="1 2" key="1">
    <citation type="submission" date="2020-08" db="EMBL/GenBank/DDBJ databases">
        <authorList>
            <person name="Liu G."/>
            <person name="Sun C."/>
        </authorList>
    </citation>
    <scope>NUCLEOTIDE SEQUENCE [LARGE SCALE GENOMIC DNA]</scope>
    <source>
        <strain evidence="1 2">OT19</strain>
    </source>
</reference>
<accession>A0A7G6VT13</accession>
<dbReference type="EMBL" id="CP060052">
    <property type="protein sequence ID" value="QNE04878.1"/>
    <property type="molecule type" value="Genomic_DNA"/>
</dbReference>
<sequence>MLIAVALGSYSSAAAAQDDVIGQSVRDRARTQFAPVPVYLSGFQIRPSIEADIGYDDNIYARNDIRRDDGIVTVSPELNAQRNVGRFDFDLTLDSEHRRYFDTSSENADNFRGIARAGYGERNDTRADLRVSYAIQSEDRSRIDSISDTSVRGRFEDLDADLSASQRFGPFGVRGNLRYRDVDYLDRRNTSGELIDFSFRDFSIHEAGATLSYAPYQNSEIFVAGRYERRDFVEPDPANPNAYPFDRSADGFRVEAGFRQQVSALLFLRMQAGYLRYKFDDPQLQTVSGLAFDAEVLWNVTPLTSIEIRAQRALDENASPDFAGNRRTELAARVDHELLRNLILTADARISHSSPVGGQSSSTRYDGALGAEYLVSRRFRLLASAHHEQRSSNDSNIEFSRNIVRAGLRFVF</sequence>
<dbReference type="Proteomes" id="UP000515297">
    <property type="component" value="Chromosome"/>
</dbReference>
<gene>
    <name evidence="1" type="ORF">H4O24_13275</name>
</gene>
<name>A0A7G6VT13_9SPHN</name>
<dbReference type="InterPro" id="IPR018759">
    <property type="entry name" value="BBP2_2"/>
</dbReference>
<dbReference type="AlphaFoldDB" id="A0A7G6VT13"/>
<proteinExistence type="predicted"/>
<dbReference type="Pfam" id="PF10082">
    <property type="entry name" value="BBP2_2"/>
    <property type="match status" value="1"/>
</dbReference>
<dbReference type="SUPFAM" id="SSF56935">
    <property type="entry name" value="Porins"/>
    <property type="match status" value="1"/>
</dbReference>
<organism evidence="1 2">
    <name type="scientific">Croceicoccus marinus</name>
    <dbReference type="NCBI Taxonomy" id="450378"/>
    <lineage>
        <taxon>Bacteria</taxon>
        <taxon>Pseudomonadati</taxon>
        <taxon>Pseudomonadota</taxon>
        <taxon>Alphaproteobacteria</taxon>
        <taxon>Sphingomonadales</taxon>
        <taxon>Erythrobacteraceae</taxon>
        <taxon>Croceicoccus</taxon>
    </lineage>
</organism>
<evidence type="ECO:0000313" key="1">
    <source>
        <dbReference type="EMBL" id="QNE04878.1"/>
    </source>
</evidence>